<evidence type="ECO:0000313" key="2">
    <source>
        <dbReference type="Proteomes" id="UP000014978"/>
    </source>
</evidence>
<feature type="non-terminal residue" evidence="1">
    <location>
        <position position="1"/>
    </location>
</feature>
<accession>S7XU36</accession>
<name>S7XU36_SPRLO</name>
<dbReference type="AlphaFoldDB" id="S7XU36"/>
<gene>
    <name evidence="1" type="ORF">SLOPH_805</name>
</gene>
<dbReference type="EMBL" id="ATCN01000263">
    <property type="protein sequence ID" value="EPR79423.1"/>
    <property type="molecule type" value="Genomic_DNA"/>
</dbReference>
<dbReference type="Proteomes" id="UP000014978">
    <property type="component" value="Unassembled WGS sequence"/>
</dbReference>
<dbReference type="HOGENOM" id="CLU_2164534_0_0_1"/>
<dbReference type="VEuPathDB" id="MicrosporidiaDB:SLOPH_805"/>
<comment type="caution">
    <text evidence="1">The sequence shown here is derived from an EMBL/GenBank/DDBJ whole genome shotgun (WGS) entry which is preliminary data.</text>
</comment>
<reference evidence="2" key="1">
    <citation type="journal article" date="2013" name="PLoS Genet.">
        <title>The genome of Spraguea lophii and the basis of host-microsporidian interactions.</title>
        <authorList>
            <person name="Campbell S.E."/>
            <person name="Williams T.A."/>
            <person name="Yousuf A."/>
            <person name="Soanes D.M."/>
            <person name="Paszkiewicz K.H."/>
            <person name="Williams B.A.P."/>
        </authorList>
    </citation>
    <scope>NUCLEOTIDE SEQUENCE [LARGE SCALE GENOMIC DNA]</scope>
    <source>
        <strain evidence="2">42_110</strain>
    </source>
</reference>
<proteinExistence type="predicted"/>
<evidence type="ECO:0000313" key="1">
    <source>
        <dbReference type="EMBL" id="EPR79423.1"/>
    </source>
</evidence>
<sequence>KEETKRIKQTNKDYDKIIRDIKNQIDNEDYDKIIKDKIDNKNYDSIKNNIKHLYDEKLIDIKYSIEDIALCLLREDEIKILEIYNKFKVDRNKLEEIKKELDIETKIFKKE</sequence>
<organism evidence="1 2">
    <name type="scientific">Spraguea lophii (strain 42_110)</name>
    <name type="common">Microsporidian parasite</name>
    <dbReference type="NCBI Taxonomy" id="1358809"/>
    <lineage>
        <taxon>Eukaryota</taxon>
        <taxon>Fungi</taxon>
        <taxon>Fungi incertae sedis</taxon>
        <taxon>Microsporidia</taxon>
        <taxon>Spragueidae</taxon>
        <taxon>Spraguea</taxon>
    </lineage>
</organism>
<keyword evidence="2" id="KW-1185">Reference proteome</keyword>
<protein>
    <submittedName>
        <fullName evidence="1">Uncharacterized protein</fullName>
    </submittedName>
</protein>
<dbReference type="InParanoid" id="S7XU36"/>